<organism evidence="13 14">
    <name type="scientific">Trichomonascus ciferrii</name>
    <dbReference type="NCBI Taxonomy" id="44093"/>
    <lineage>
        <taxon>Eukaryota</taxon>
        <taxon>Fungi</taxon>
        <taxon>Dikarya</taxon>
        <taxon>Ascomycota</taxon>
        <taxon>Saccharomycotina</taxon>
        <taxon>Dipodascomycetes</taxon>
        <taxon>Dipodascales</taxon>
        <taxon>Trichomonascaceae</taxon>
        <taxon>Trichomonascus</taxon>
        <taxon>Trichomonascus ciferrii complex</taxon>
    </lineage>
</organism>
<keyword evidence="6" id="KW-0256">Endoplasmic reticulum</keyword>
<evidence type="ECO:0000256" key="3">
    <source>
        <dbReference type="ARBA" id="ARBA00022670"/>
    </source>
</evidence>
<keyword evidence="3" id="KW-0645">Protease</keyword>
<dbReference type="InterPro" id="IPR003675">
    <property type="entry name" value="Rce1/LyrA-like_dom"/>
</dbReference>
<keyword evidence="7 11" id="KW-1133">Transmembrane helix</keyword>
<evidence type="ECO:0000256" key="2">
    <source>
        <dbReference type="ARBA" id="ARBA00006897"/>
    </source>
</evidence>
<comment type="similarity">
    <text evidence="2">Belongs to the peptidase U48 family.</text>
</comment>
<evidence type="ECO:0000256" key="9">
    <source>
        <dbReference type="ARBA" id="ARBA00047280"/>
    </source>
</evidence>
<evidence type="ECO:0000256" key="1">
    <source>
        <dbReference type="ARBA" id="ARBA00004477"/>
    </source>
</evidence>
<sequence>MQSLLLTLSYVGVLYVRQETRPSKTVYRDDLAVIRARLAAISLLTVAVVVFYWLQGEVLGLVLTYNSIVQTLKALGLTAVLFAAPVYETIVYTRHWGQALSSIWDIYGLRNYIIGPVTEEIIFRACLITSLNDKWSPAKTIFVTPLYFGVAHLHHAYEEYLREGEEHLTDILLTSIFQFLFTTVFGWYAAYLYVHFNTAYAPIVVHIFCNFMGVPEWPDDRIYRVLLFIGLASFFYLLTLV</sequence>
<evidence type="ECO:0000256" key="6">
    <source>
        <dbReference type="ARBA" id="ARBA00022824"/>
    </source>
</evidence>
<gene>
    <name evidence="13" type="ORF">TRICI_005476</name>
</gene>
<dbReference type="OrthoDB" id="271604at2759"/>
<proteinExistence type="inferred from homology"/>
<evidence type="ECO:0000256" key="7">
    <source>
        <dbReference type="ARBA" id="ARBA00022989"/>
    </source>
</evidence>
<dbReference type="AlphaFoldDB" id="A0A642UWZ8"/>
<keyword evidence="14" id="KW-1185">Reference proteome</keyword>
<dbReference type="GO" id="GO:0071586">
    <property type="term" value="P:CAAX-box protein processing"/>
    <property type="evidence" value="ECO:0007669"/>
    <property type="project" value="InterPro"/>
</dbReference>
<dbReference type="EC" id="3.4.26.1" evidence="10"/>
<dbReference type="VEuPathDB" id="FungiDB:TRICI_005476"/>
<evidence type="ECO:0000313" key="13">
    <source>
        <dbReference type="EMBL" id="KAA8904426.1"/>
    </source>
</evidence>
<evidence type="ECO:0000256" key="8">
    <source>
        <dbReference type="ARBA" id="ARBA00023136"/>
    </source>
</evidence>
<feature type="transmembrane region" description="Helical" evidence="11">
    <location>
        <begin position="34"/>
        <end position="54"/>
    </location>
</feature>
<evidence type="ECO:0000256" key="4">
    <source>
        <dbReference type="ARBA" id="ARBA00022692"/>
    </source>
</evidence>
<keyword evidence="5" id="KW-0378">Hydrolase</keyword>
<evidence type="ECO:0000256" key="11">
    <source>
        <dbReference type="SAM" id="Phobius"/>
    </source>
</evidence>
<dbReference type="InterPro" id="IPR039731">
    <property type="entry name" value="Rce1"/>
</dbReference>
<keyword evidence="4 11" id="KW-0812">Transmembrane</keyword>
<evidence type="ECO:0000313" key="14">
    <source>
        <dbReference type="Proteomes" id="UP000761534"/>
    </source>
</evidence>
<keyword evidence="8 11" id="KW-0472">Membrane</keyword>
<dbReference type="GO" id="GO:0004222">
    <property type="term" value="F:metalloendopeptidase activity"/>
    <property type="evidence" value="ECO:0007669"/>
    <property type="project" value="InterPro"/>
</dbReference>
<dbReference type="Proteomes" id="UP000761534">
    <property type="component" value="Unassembled WGS sequence"/>
</dbReference>
<name>A0A642UWZ8_9ASCO</name>
<dbReference type="Pfam" id="PF02517">
    <property type="entry name" value="Rce1-like"/>
    <property type="match status" value="1"/>
</dbReference>
<reference evidence="13" key="1">
    <citation type="journal article" date="2019" name="G3 (Bethesda)">
        <title>Genome Assemblies of Two Rare Opportunistic Yeast Pathogens: Diutina rugosa (syn. Candida rugosa) and Trichomonascus ciferrii (syn. Candida ciferrii).</title>
        <authorList>
            <person name="Mixao V."/>
            <person name="Saus E."/>
            <person name="Hansen A.P."/>
            <person name="Lass-Florl C."/>
            <person name="Gabaldon T."/>
        </authorList>
    </citation>
    <scope>NUCLEOTIDE SEQUENCE</scope>
    <source>
        <strain evidence="13">CBS 4856</strain>
    </source>
</reference>
<accession>A0A642UWZ8</accession>
<comment type="caution">
    <text evidence="13">The sequence shown here is derived from an EMBL/GenBank/DDBJ whole genome shotgun (WGS) entry which is preliminary data.</text>
</comment>
<dbReference type="PANTHER" id="PTHR13046">
    <property type="entry name" value="PROTEASE U48 CAAX PRENYL PROTEASE RCE1"/>
    <property type="match status" value="1"/>
</dbReference>
<feature type="domain" description="CAAX prenyl protease 2/Lysostaphin resistance protein A-like" evidence="12">
    <location>
        <begin position="107"/>
        <end position="212"/>
    </location>
</feature>
<dbReference type="GO" id="GO:0005789">
    <property type="term" value="C:endoplasmic reticulum membrane"/>
    <property type="evidence" value="ECO:0007669"/>
    <property type="project" value="UniProtKB-SubCell"/>
</dbReference>
<comment type="subcellular location">
    <subcellularLocation>
        <location evidence="1">Endoplasmic reticulum membrane</location>
        <topology evidence="1">Multi-pass membrane protein</topology>
    </subcellularLocation>
</comment>
<protein>
    <recommendedName>
        <fullName evidence="10">intramembrane prenyl-peptidase Rce1</fullName>
        <ecNumber evidence="10">3.4.26.1</ecNumber>
    </recommendedName>
</protein>
<evidence type="ECO:0000256" key="10">
    <source>
        <dbReference type="ARBA" id="ARBA00049729"/>
    </source>
</evidence>
<dbReference type="EMBL" id="SWFS01000430">
    <property type="protein sequence ID" value="KAA8904426.1"/>
    <property type="molecule type" value="Genomic_DNA"/>
</dbReference>
<evidence type="ECO:0000259" key="12">
    <source>
        <dbReference type="Pfam" id="PF02517"/>
    </source>
</evidence>
<comment type="catalytic activity">
    <reaction evidence="9">
        <text>Hydrolyzes the peptide bond -P2-(S-farnesyl or geranylgeranyl)C-P1'-P2'-P3'-COOH where P1' and P2' are amino acids with aliphatic sidechains and P3' is any C-terminal residue.</text>
        <dbReference type="EC" id="3.4.26.1"/>
    </reaction>
</comment>
<feature type="transmembrane region" description="Helical" evidence="11">
    <location>
        <begin position="222"/>
        <end position="239"/>
    </location>
</feature>
<dbReference type="PANTHER" id="PTHR13046:SF0">
    <property type="entry name" value="CAAX PRENYL PROTEASE 2"/>
    <property type="match status" value="1"/>
</dbReference>
<evidence type="ECO:0000256" key="5">
    <source>
        <dbReference type="ARBA" id="ARBA00022801"/>
    </source>
</evidence>